<organism evidence="2 3">
    <name type="scientific">Afipia broomeae ATCC 49717</name>
    <dbReference type="NCBI Taxonomy" id="883078"/>
    <lineage>
        <taxon>Bacteria</taxon>
        <taxon>Pseudomonadati</taxon>
        <taxon>Pseudomonadota</taxon>
        <taxon>Alphaproteobacteria</taxon>
        <taxon>Hyphomicrobiales</taxon>
        <taxon>Nitrobacteraceae</taxon>
        <taxon>Afipia</taxon>
    </lineage>
</organism>
<gene>
    <name evidence="2" type="ORF">HMPREF9695_02046</name>
</gene>
<dbReference type="InterPro" id="IPR052514">
    <property type="entry name" value="SAM-dependent_MTase"/>
</dbReference>
<evidence type="ECO:0000259" key="1">
    <source>
        <dbReference type="Pfam" id="PF05050"/>
    </source>
</evidence>
<dbReference type="InterPro" id="IPR029063">
    <property type="entry name" value="SAM-dependent_MTases_sf"/>
</dbReference>
<dbReference type="NCBIfam" id="TIGR01444">
    <property type="entry name" value="fkbM_fam"/>
    <property type="match status" value="1"/>
</dbReference>
<feature type="domain" description="Methyltransferase FkbM" evidence="1">
    <location>
        <begin position="110"/>
        <end position="248"/>
    </location>
</feature>
<dbReference type="InterPro" id="IPR006342">
    <property type="entry name" value="FkbM_mtfrase"/>
</dbReference>
<accession>K8P9K3</accession>
<dbReference type="PANTHER" id="PTHR34203">
    <property type="entry name" value="METHYLTRANSFERASE, FKBM FAMILY PROTEIN"/>
    <property type="match status" value="1"/>
</dbReference>
<dbReference type="Proteomes" id="UP000001096">
    <property type="component" value="Unassembled WGS sequence"/>
</dbReference>
<dbReference type="AlphaFoldDB" id="K8P9K3"/>
<dbReference type="RefSeq" id="WP_006020765.1">
    <property type="nucleotide sequence ID" value="NZ_KB375282.1"/>
</dbReference>
<dbReference type="PATRIC" id="fig|883078.3.peg.2102"/>
<keyword evidence="2" id="KW-0808">Transferase</keyword>
<sequence>MTQPPIQFDRTTGDMRGATPWERTIGFALLAGSKVGAYISHRGYNSAANLLKTLFLSERDINVMLNPDAAFSFPYGDGYWSKLLNRTFKYEDELELFLLDSKDVNYTLIDCGANYGYWSVMVSSQRFGSRPSIAMEPSSRNFPRLAHNAKINGGRFEAINAAIGSARGTARLSGNRHEAFSIAGGADAGGEEVQVLALDNLIEDGKIPAQGKYIIKLDVEGVEIDAMKGGKRLLETDSVVVCEEHGNDPTHSVSRYILEQTPMKAIIHDPATDRFEELTKLSTLDRIKVASHVGYNVFATSSVFWEQRIYSMNSGNARRAMTQ</sequence>
<dbReference type="Pfam" id="PF05050">
    <property type="entry name" value="Methyltransf_21"/>
    <property type="match status" value="1"/>
</dbReference>
<dbReference type="SUPFAM" id="SSF53335">
    <property type="entry name" value="S-adenosyl-L-methionine-dependent methyltransferases"/>
    <property type="match status" value="1"/>
</dbReference>
<keyword evidence="2" id="KW-0489">Methyltransferase</keyword>
<comment type="caution">
    <text evidence="2">The sequence shown here is derived from an EMBL/GenBank/DDBJ whole genome shotgun (WGS) entry which is preliminary data.</text>
</comment>
<keyword evidence="3" id="KW-1185">Reference proteome</keyword>
<evidence type="ECO:0000313" key="2">
    <source>
        <dbReference type="EMBL" id="EKS38206.1"/>
    </source>
</evidence>
<dbReference type="GO" id="GO:0008168">
    <property type="term" value="F:methyltransferase activity"/>
    <property type="evidence" value="ECO:0007669"/>
    <property type="project" value="UniProtKB-KW"/>
</dbReference>
<dbReference type="HOGENOM" id="CLU_860187_0_0_5"/>
<dbReference type="eggNOG" id="COG2242">
    <property type="taxonomic scope" value="Bacteria"/>
</dbReference>
<proteinExistence type="predicted"/>
<evidence type="ECO:0000313" key="3">
    <source>
        <dbReference type="Proteomes" id="UP000001096"/>
    </source>
</evidence>
<dbReference type="Gene3D" id="3.40.50.150">
    <property type="entry name" value="Vaccinia Virus protein VP39"/>
    <property type="match status" value="1"/>
</dbReference>
<name>K8P9K3_9BRAD</name>
<protein>
    <submittedName>
        <fullName evidence="2">FkbM family methyltransferase</fullName>
    </submittedName>
</protein>
<dbReference type="PANTHER" id="PTHR34203:SF15">
    <property type="entry name" value="SLL1173 PROTEIN"/>
    <property type="match status" value="1"/>
</dbReference>
<reference evidence="2 3" key="1">
    <citation type="submission" date="2012-04" db="EMBL/GenBank/DDBJ databases">
        <title>The Genome Sequence of Afipia broomeae ATCC 49717.</title>
        <authorList>
            <consortium name="The Broad Institute Genome Sequencing Platform"/>
            <person name="Earl A."/>
            <person name="Ward D."/>
            <person name="Feldgarden M."/>
            <person name="Gevers D."/>
            <person name="Huys G."/>
            <person name="Walker B."/>
            <person name="Young S.K."/>
            <person name="Zeng Q."/>
            <person name="Gargeya S."/>
            <person name="Fitzgerald M."/>
            <person name="Haas B."/>
            <person name="Abouelleil A."/>
            <person name="Alvarado L."/>
            <person name="Arachchi H.M."/>
            <person name="Berlin A."/>
            <person name="Chapman S.B."/>
            <person name="Goldberg J."/>
            <person name="Griggs A."/>
            <person name="Gujja S."/>
            <person name="Hansen M."/>
            <person name="Howarth C."/>
            <person name="Imamovic A."/>
            <person name="Larimer J."/>
            <person name="McCowen C."/>
            <person name="Montmayeur A."/>
            <person name="Murphy C."/>
            <person name="Neiman D."/>
            <person name="Pearson M."/>
            <person name="Priest M."/>
            <person name="Roberts A."/>
            <person name="Saif S."/>
            <person name="Shea T."/>
            <person name="Sisk P."/>
            <person name="Sykes S."/>
            <person name="Wortman J."/>
            <person name="Nusbaum C."/>
            <person name="Birren B."/>
        </authorList>
    </citation>
    <scope>NUCLEOTIDE SEQUENCE [LARGE SCALE GENOMIC DNA]</scope>
    <source>
        <strain evidence="2 3">ATCC 49717</strain>
    </source>
</reference>
<dbReference type="EMBL" id="AGWX01000003">
    <property type="protein sequence ID" value="EKS38206.1"/>
    <property type="molecule type" value="Genomic_DNA"/>
</dbReference>
<dbReference type="GO" id="GO:0032259">
    <property type="term" value="P:methylation"/>
    <property type="evidence" value="ECO:0007669"/>
    <property type="project" value="UniProtKB-KW"/>
</dbReference>